<feature type="compositionally biased region" description="Basic and acidic residues" evidence="1">
    <location>
        <begin position="16"/>
        <end position="31"/>
    </location>
</feature>
<accession>A0A8X6PYP6</accession>
<evidence type="ECO:0000256" key="1">
    <source>
        <dbReference type="SAM" id="MobiDB-lite"/>
    </source>
</evidence>
<name>A0A8X6PYP6_NEPPI</name>
<protein>
    <submittedName>
        <fullName evidence="2">Uncharacterized protein</fullName>
    </submittedName>
</protein>
<keyword evidence="3" id="KW-1185">Reference proteome</keyword>
<dbReference type="AlphaFoldDB" id="A0A8X6PYP6"/>
<dbReference type="Proteomes" id="UP000887013">
    <property type="component" value="Unassembled WGS sequence"/>
</dbReference>
<proteinExistence type="predicted"/>
<reference evidence="2" key="1">
    <citation type="submission" date="2020-08" db="EMBL/GenBank/DDBJ databases">
        <title>Multicomponent nature underlies the extraordinary mechanical properties of spider dragline silk.</title>
        <authorList>
            <person name="Kono N."/>
            <person name="Nakamura H."/>
            <person name="Mori M."/>
            <person name="Yoshida Y."/>
            <person name="Ohtoshi R."/>
            <person name="Malay A.D."/>
            <person name="Moran D.A.P."/>
            <person name="Tomita M."/>
            <person name="Numata K."/>
            <person name="Arakawa K."/>
        </authorList>
    </citation>
    <scope>NUCLEOTIDE SEQUENCE</scope>
</reference>
<evidence type="ECO:0000313" key="3">
    <source>
        <dbReference type="Proteomes" id="UP000887013"/>
    </source>
</evidence>
<sequence length="147" mass="17237">MEEGNCFHDNGQNQNDDLKSEKNKILNKNDSENNSANLPCFEVPPCDKLSKHSPLSRKERETLKIRYTRQYLLDRRYDSLSTAFPSCLLKFLQSGEVPLKETEVSVERTNGLLKRKRIFREIAKSYRMGFRMVRRFCACLPKRCTIL</sequence>
<comment type="caution">
    <text evidence="2">The sequence shown here is derived from an EMBL/GenBank/DDBJ whole genome shotgun (WGS) entry which is preliminary data.</text>
</comment>
<evidence type="ECO:0000313" key="2">
    <source>
        <dbReference type="EMBL" id="GFT92999.1"/>
    </source>
</evidence>
<dbReference type="OrthoDB" id="6433666at2759"/>
<dbReference type="EMBL" id="BMAW01074601">
    <property type="protein sequence ID" value="GFT92999.1"/>
    <property type="molecule type" value="Genomic_DNA"/>
</dbReference>
<gene>
    <name evidence="2" type="primary">NCL1_16922</name>
    <name evidence="2" type="ORF">NPIL_221741</name>
</gene>
<organism evidence="2 3">
    <name type="scientific">Nephila pilipes</name>
    <name type="common">Giant wood spider</name>
    <name type="synonym">Nephila maculata</name>
    <dbReference type="NCBI Taxonomy" id="299642"/>
    <lineage>
        <taxon>Eukaryota</taxon>
        <taxon>Metazoa</taxon>
        <taxon>Ecdysozoa</taxon>
        <taxon>Arthropoda</taxon>
        <taxon>Chelicerata</taxon>
        <taxon>Arachnida</taxon>
        <taxon>Araneae</taxon>
        <taxon>Araneomorphae</taxon>
        <taxon>Entelegynae</taxon>
        <taxon>Araneoidea</taxon>
        <taxon>Nephilidae</taxon>
        <taxon>Nephila</taxon>
    </lineage>
</organism>
<feature type="region of interest" description="Disordered" evidence="1">
    <location>
        <begin position="1"/>
        <end position="31"/>
    </location>
</feature>